<sequence length="32" mass="3874">MLHLDQLFLSTFRLSLRFLIVIVQRESHIIPH</sequence>
<accession>A0A0A9FQ10</accession>
<protein>
    <submittedName>
        <fullName evidence="1">Uncharacterized protein</fullName>
    </submittedName>
</protein>
<reference evidence="1" key="2">
    <citation type="journal article" date="2015" name="Data Brief">
        <title>Shoot transcriptome of the giant reed, Arundo donax.</title>
        <authorList>
            <person name="Barrero R.A."/>
            <person name="Guerrero F.D."/>
            <person name="Moolhuijzen P."/>
            <person name="Goolsby J.A."/>
            <person name="Tidwell J."/>
            <person name="Bellgard S.E."/>
            <person name="Bellgard M.I."/>
        </authorList>
    </citation>
    <scope>NUCLEOTIDE SEQUENCE</scope>
    <source>
        <tissue evidence="1">Shoot tissue taken approximately 20 cm above the soil surface</tissue>
    </source>
</reference>
<organism evidence="1">
    <name type="scientific">Arundo donax</name>
    <name type="common">Giant reed</name>
    <name type="synonym">Donax arundinaceus</name>
    <dbReference type="NCBI Taxonomy" id="35708"/>
    <lineage>
        <taxon>Eukaryota</taxon>
        <taxon>Viridiplantae</taxon>
        <taxon>Streptophyta</taxon>
        <taxon>Embryophyta</taxon>
        <taxon>Tracheophyta</taxon>
        <taxon>Spermatophyta</taxon>
        <taxon>Magnoliopsida</taxon>
        <taxon>Liliopsida</taxon>
        <taxon>Poales</taxon>
        <taxon>Poaceae</taxon>
        <taxon>PACMAD clade</taxon>
        <taxon>Arundinoideae</taxon>
        <taxon>Arundineae</taxon>
        <taxon>Arundo</taxon>
    </lineage>
</organism>
<dbReference type="EMBL" id="GBRH01187513">
    <property type="protein sequence ID" value="JAE10383.1"/>
    <property type="molecule type" value="Transcribed_RNA"/>
</dbReference>
<dbReference type="AlphaFoldDB" id="A0A0A9FQ10"/>
<proteinExistence type="predicted"/>
<evidence type="ECO:0000313" key="1">
    <source>
        <dbReference type="EMBL" id="JAE10383.1"/>
    </source>
</evidence>
<reference evidence="1" key="1">
    <citation type="submission" date="2014-09" db="EMBL/GenBank/DDBJ databases">
        <authorList>
            <person name="Magalhaes I.L.F."/>
            <person name="Oliveira U."/>
            <person name="Santos F.R."/>
            <person name="Vidigal T.H.D.A."/>
            <person name="Brescovit A.D."/>
            <person name="Santos A.J."/>
        </authorList>
    </citation>
    <scope>NUCLEOTIDE SEQUENCE</scope>
    <source>
        <tissue evidence="1">Shoot tissue taken approximately 20 cm above the soil surface</tissue>
    </source>
</reference>
<name>A0A0A9FQ10_ARUDO</name>